<feature type="transmembrane region" description="Helical" evidence="11">
    <location>
        <begin position="20"/>
        <end position="38"/>
    </location>
</feature>
<evidence type="ECO:0000256" key="9">
    <source>
        <dbReference type="ARBA" id="ARBA00023136"/>
    </source>
</evidence>
<evidence type="ECO:0000256" key="10">
    <source>
        <dbReference type="ARBA" id="ARBA00023251"/>
    </source>
</evidence>
<dbReference type="PROSITE" id="PS00211">
    <property type="entry name" value="ABC_TRANSPORTER_1"/>
    <property type="match status" value="1"/>
</dbReference>
<dbReference type="GO" id="GO:0005524">
    <property type="term" value="F:ATP binding"/>
    <property type="evidence" value="ECO:0007669"/>
    <property type="project" value="UniProtKB-KW"/>
</dbReference>
<dbReference type="PANTHER" id="PTHR43394:SF1">
    <property type="entry name" value="ATP-BINDING CASSETTE SUB-FAMILY B MEMBER 10, MITOCHONDRIAL"/>
    <property type="match status" value="1"/>
</dbReference>
<evidence type="ECO:0000256" key="5">
    <source>
        <dbReference type="ARBA" id="ARBA00022692"/>
    </source>
</evidence>
<evidence type="ECO:0000313" key="14">
    <source>
        <dbReference type="EMBL" id="CBW44206.1"/>
    </source>
</evidence>
<proteinExistence type="inferred from homology"/>
<dbReference type="InterPro" id="IPR017871">
    <property type="entry name" value="ABC_transporter-like_CS"/>
</dbReference>
<name>E5AK66_BACCE</name>
<dbReference type="PANTHER" id="PTHR43394">
    <property type="entry name" value="ATP-DEPENDENT PERMEASE MDL1, MITOCHONDRIAL"/>
    <property type="match status" value="1"/>
</dbReference>
<organism evidence="14">
    <name type="scientific">Bacillus cereus VPC1401</name>
    <dbReference type="NCBI Taxonomy" id="870739"/>
    <lineage>
        <taxon>Bacteria</taxon>
        <taxon>Bacillati</taxon>
        <taxon>Bacillota</taxon>
        <taxon>Bacilli</taxon>
        <taxon>Bacillales</taxon>
        <taxon>Bacillaceae</taxon>
        <taxon>Bacillus</taxon>
        <taxon>Bacillus cereus group</taxon>
    </lineage>
</organism>
<dbReference type="GO" id="GO:0046677">
    <property type="term" value="P:response to antibiotic"/>
    <property type="evidence" value="ECO:0007669"/>
    <property type="project" value="UniProtKB-KW"/>
</dbReference>
<dbReference type="PROSITE" id="PS50929">
    <property type="entry name" value="ABC_TM1F"/>
    <property type="match status" value="1"/>
</dbReference>
<accession>E5AK66</accession>
<dbReference type="Pfam" id="PF00664">
    <property type="entry name" value="ABC_membrane"/>
    <property type="match status" value="1"/>
</dbReference>
<evidence type="ECO:0000256" key="3">
    <source>
        <dbReference type="ARBA" id="ARBA00022448"/>
    </source>
</evidence>
<comment type="subcellular location">
    <subcellularLocation>
        <location evidence="1">Cell membrane</location>
        <topology evidence="1">Multi-pass membrane protein</topology>
    </subcellularLocation>
</comment>
<feature type="transmembrane region" description="Helical" evidence="11">
    <location>
        <begin position="58"/>
        <end position="80"/>
    </location>
</feature>
<keyword evidence="4" id="KW-1003">Cell membrane</keyword>
<dbReference type="InterPro" id="IPR036640">
    <property type="entry name" value="ABC1_TM_sf"/>
</dbReference>
<keyword evidence="6" id="KW-0547">Nucleotide-binding</keyword>
<dbReference type="RefSeq" id="WP_013450124.1">
    <property type="nucleotide sequence ID" value="NC_014757.1"/>
</dbReference>
<dbReference type="InterPro" id="IPR027417">
    <property type="entry name" value="P-loop_NTPase"/>
</dbReference>
<feature type="transmembrane region" description="Helical" evidence="11">
    <location>
        <begin position="160"/>
        <end position="180"/>
    </location>
</feature>
<feature type="domain" description="ABC transporter" evidence="12">
    <location>
        <begin position="340"/>
        <end position="574"/>
    </location>
</feature>
<evidence type="ECO:0000256" key="8">
    <source>
        <dbReference type="ARBA" id="ARBA00022989"/>
    </source>
</evidence>
<evidence type="ECO:0000256" key="11">
    <source>
        <dbReference type="SAM" id="Phobius"/>
    </source>
</evidence>
<dbReference type="GO" id="GO:0005886">
    <property type="term" value="C:plasma membrane"/>
    <property type="evidence" value="ECO:0007669"/>
    <property type="project" value="UniProtKB-SubCell"/>
</dbReference>
<dbReference type="AlphaFoldDB" id="E5AK66"/>
<feature type="transmembrane region" description="Helical" evidence="11">
    <location>
        <begin position="274"/>
        <end position="296"/>
    </location>
</feature>
<dbReference type="GO" id="GO:0015421">
    <property type="term" value="F:ABC-type oligopeptide transporter activity"/>
    <property type="evidence" value="ECO:0007669"/>
    <property type="project" value="TreeGrafter"/>
</dbReference>
<dbReference type="InterPro" id="IPR011527">
    <property type="entry name" value="ABC1_TM_dom"/>
</dbReference>
<dbReference type="Gene3D" id="3.40.50.300">
    <property type="entry name" value="P-loop containing nucleotide triphosphate hydrolases"/>
    <property type="match status" value="1"/>
</dbReference>
<gene>
    <name evidence="14" type="ORF">pLVP1401_55</name>
</gene>
<evidence type="ECO:0000259" key="12">
    <source>
        <dbReference type="PROSITE" id="PS50893"/>
    </source>
</evidence>
<dbReference type="FunFam" id="1.20.1560.10:FF:000011">
    <property type="entry name" value="Multidrug ABC transporter ATP-binding protein"/>
    <property type="match status" value="1"/>
</dbReference>
<keyword evidence="14" id="KW-0614">Plasmid</keyword>
<evidence type="ECO:0000256" key="4">
    <source>
        <dbReference type="ARBA" id="ARBA00022475"/>
    </source>
</evidence>
<dbReference type="InterPro" id="IPR003439">
    <property type="entry name" value="ABC_transporter-like_ATP-bd"/>
</dbReference>
<dbReference type="EMBL" id="FR675941">
    <property type="protein sequence ID" value="CBW44206.1"/>
    <property type="molecule type" value="Genomic_DNA"/>
</dbReference>
<keyword evidence="7" id="KW-0067">ATP-binding</keyword>
<comment type="similarity">
    <text evidence="2">Belongs to the ABC transporter superfamily.</text>
</comment>
<evidence type="ECO:0000256" key="6">
    <source>
        <dbReference type="ARBA" id="ARBA00022741"/>
    </source>
</evidence>
<keyword evidence="5 11" id="KW-0812">Transmembrane</keyword>
<dbReference type="SUPFAM" id="SSF52540">
    <property type="entry name" value="P-loop containing nucleoside triphosphate hydrolases"/>
    <property type="match status" value="1"/>
</dbReference>
<dbReference type="InterPro" id="IPR003593">
    <property type="entry name" value="AAA+_ATPase"/>
</dbReference>
<keyword evidence="10" id="KW-0046">Antibiotic resistance</keyword>
<evidence type="ECO:0000256" key="1">
    <source>
        <dbReference type="ARBA" id="ARBA00004651"/>
    </source>
</evidence>
<dbReference type="FunFam" id="3.40.50.300:FF:000221">
    <property type="entry name" value="Multidrug ABC transporter ATP-binding protein"/>
    <property type="match status" value="1"/>
</dbReference>
<sequence>MDNKNSLMQLIKKIEWPKRLIILSILISSLSSLVGLFIPFYTGKLVDGFSEDILNSKFITLFVIVFLLNALLGGLGLYLLSKVGEQFIYSIRKTLTNHILHLKLSFFDNTESGNIISRVTDDTNVVNNFLTQKFPSVLPSLISLIGSLIMLLILDWKTTILTLVLIPIMFLIMTPLSKIVQKVSFKNQNEMADFNGNFNRVLNEIRLVKTSVTEEKEFAKISDNLNNIFLLGLQKAKIFSVIQPISGLLILLTIGCILGFGGVRVSTDEITTGVLISMIFYVIQLTGPLANLSAVLTEYQEANGASTRIADILKIEKEKYENDINNTSIEPMTSFADLNIKFENIQSSYSEEKVLKNISFEIPHNKTTAIVGPSGSGKTTILNLLERLYPIEGGDIKIGNQSIYDFPLNVWRNQLGYVMQNNTLMNGTIRENILYGITQNVSDEKLIYYSKLANCYDFIMDLENQFDTQVGERGLKLSVGQAQRINIARNFIKNPHILLLDEATASLDSESEQKIHDSLNNLLSNKTTIIIAHRLSTIRNADNIIFLENGKITGQGTHEELMLSHKKYNYFVNLQDSSNELSSVN</sequence>
<dbReference type="Gene3D" id="1.20.1560.10">
    <property type="entry name" value="ABC transporter type 1, transmembrane domain"/>
    <property type="match status" value="1"/>
</dbReference>
<keyword evidence="3" id="KW-0813">Transport</keyword>
<feature type="domain" description="ABC transmembrane type-1" evidence="13">
    <location>
        <begin position="22"/>
        <end position="301"/>
    </location>
</feature>
<reference evidence="14" key="1">
    <citation type="submission" date="2010-08" db="EMBL/GenBank/DDBJ databases">
        <title>Diversity of serine proteases in the Bacillus cereus group.</title>
        <authorList>
            <person name="Zihlmann P."/>
            <person name="Perreten V."/>
        </authorList>
    </citation>
    <scope>NUCLEOTIDE SEQUENCE [LARGE SCALE GENOMIC DNA]</scope>
    <source>
        <strain evidence="14">VPC1401</strain>
        <plasmid evidence="14">pLVP1401</plasmid>
    </source>
</reference>
<evidence type="ECO:0000256" key="7">
    <source>
        <dbReference type="ARBA" id="ARBA00022840"/>
    </source>
</evidence>
<keyword evidence="8 11" id="KW-1133">Transmembrane helix</keyword>
<dbReference type="CDD" id="cd18551">
    <property type="entry name" value="ABC_6TM_LmrA_like"/>
    <property type="match status" value="1"/>
</dbReference>
<dbReference type="PROSITE" id="PS50893">
    <property type="entry name" value="ABC_TRANSPORTER_2"/>
    <property type="match status" value="1"/>
</dbReference>
<dbReference type="GO" id="GO:0016887">
    <property type="term" value="F:ATP hydrolysis activity"/>
    <property type="evidence" value="ECO:0007669"/>
    <property type="project" value="InterPro"/>
</dbReference>
<feature type="transmembrane region" description="Helical" evidence="11">
    <location>
        <begin position="238"/>
        <end position="262"/>
    </location>
</feature>
<evidence type="ECO:0000256" key="2">
    <source>
        <dbReference type="ARBA" id="ARBA00005417"/>
    </source>
</evidence>
<dbReference type="Pfam" id="PF00005">
    <property type="entry name" value="ABC_tran"/>
    <property type="match status" value="1"/>
</dbReference>
<geneLocation type="plasmid" evidence="14">
    <name>pLVP1401</name>
</geneLocation>
<feature type="transmembrane region" description="Helical" evidence="11">
    <location>
        <begin position="137"/>
        <end position="154"/>
    </location>
</feature>
<protein>
    <submittedName>
        <fullName evidence="14">CerT protein</fullName>
    </submittedName>
</protein>
<keyword evidence="9 11" id="KW-0472">Membrane</keyword>
<evidence type="ECO:0000259" key="13">
    <source>
        <dbReference type="PROSITE" id="PS50929"/>
    </source>
</evidence>
<dbReference type="InterPro" id="IPR039421">
    <property type="entry name" value="Type_1_exporter"/>
</dbReference>
<dbReference type="SMART" id="SM00382">
    <property type="entry name" value="AAA"/>
    <property type="match status" value="1"/>
</dbReference>
<dbReference type="SUPFAM" id="SSF90123">
    <property type="entry name" value="ABC transporter transmembrane region"/>
    <property type="match status" value="1"/>
</dbReference>